<evidence type="ECO:0000313" key="2">
    <source>
        <dbReference type="Proteomes" id="UP000076858"/>
    </source>
</evidence>
<keyword evidence="2" id="KW-1185">Reference proteome</keyword>
<proteinExistence type="predicted"/>
<name>A0A164ZHF7_9CRUS</name>
<accession>A0A164ZHF7</accession>
<dbReference type="Proteomes" id="UP000076858">
    <property type="component" value="Unassembled WGS sequence"/>
</dbReference>
<evidence type="ECO:0000313" key="1">
    <source>
        <dbReference type="EMBL" id="KZS16370.1"/>
    </source>
</evidence>
<dbReference type="EMBL" id="LRGB01000725">
    <property type="protein sequence ID" value="KZS16370.1"/>
    <property type="molecule type" value="Genomic_DNA"/>
</dbReference>
<dbReference type="AlphaFoldDB" id="A0A164ZHF7"/>
<reference evidence="1 2" key="1">
    <citation type="submission" date="2016-03" db="EMBL/GenBank/DDBJ databases">
        <title>EvidentialGene: Evidence-directed Construction of Genes on Genomes.</title>
        <authorList>
            <person name="Gilbert D.G."/>
            <person name="Choi J.-H."/>
            <person name="Mockaitis K."/>
            <person name="Colbourne J."/>
            <person name="Pfrender M."/>
        </authorList>
    </citation>
    <scope>NUCLEOTIDE SEQUENCE [LARGE SCALE GENOMIC DNA]</scope>
    <source>
        <strain evidence="1 2">Xinb3</strain>
        <tissue evidence="1">Complete organism</tissue>
    </source>
</reference>
<organism evidence="1 2">
    <name type="scientific">Daphnia magna</name>
    <dbReference type="NCBI Taxonomy" id="35525"/>
    <lineage>
        <taxon>Eukaryota</taxon>
        <taxon>Metazoa</taxon>
        <taxon>Ecdysozoa</taxon>
        <taxon>Arthropoda</taxon>
        <taxon>Crustacea</taxon>
        <taxon>Branchiopoda</taxon>
        <taxon>Diplostraca</taxon>
        <taxon>Cladocera</taxon>
        <taxon>Anomopoda</taxon>
        <taxon>Daphniidae</taxon>
        <taxon>Daphnia</taxon>
    </lineage>
</organism>
<sequence>MFSCNSADVTEYFSSFFFLFALPYNLDSGSSDIELENRLQLAAAMRKEPNQIFLALLNSMLTNAC</sequence>
<protein>
    <submittedName>
        <fullName evidence="1">Uncharacterized protein</fullName>
    </submittedName>
</protein>
<gene>
    <name evidence="1" type="ORF">APZ42_018021</name>
</gene>
<comment type="caution">
    <text evidence="1">The sequence shown here is derived from an EMBL/GenBank/DDBJ whole genome shotgun (WGS) entry which is preliminary data.</text>
</comment>